<dbReference type="EMBL" id="CP031165">
    <property type="protein sequence ID" value="AXV05236.1"/>
    <property type="molecule type" value="Genomic_DNA"/>
</dbReference>
<evidence type="ECO:0000313" key="9">
    <source>
        <dbReference type="Proteomes" id="UP000264006"/>
    </source>
</evidence>
<evidence type="ECO:0000256" key="4">
    <source>
        <dbReference type="ARBA" id="ARBA00022989"/>
    </source>
</evidence>
<comment type="similarity">
    <text evidence="2 6">Belongs to the ABC-3 integral membrane protein family.</text>
</comment>
<dbReference type="OrthoDB" id="1016457at2"/>
<dbReference type="Proteomes" id="UP000264006">
    <property type="component" value="Chromosome"/>
</dbReference>
<evidence type="ECO:0000256" key="2">
    <source>
        <dbReference type="ARBA" id="ARBA00008034"/>
    </source>
</evidence>
<evidence type="ECO:0000256" key="5">
    <source>
        <dbReference type="ARBA" id="ARBA00023136"/>
    </source>
</evidence>
<accession>A0A346XSN9</accession>
<reference evidence="8 9" key="1">
    <citation type="submission" date="2018-09" db="EMBL/GenBank/DDBJ databases">
        <title>Complete genome sequence of Euzebya sp. DY32-46 isolated from seawater of Pacific Ocean.</title>
        <authorList>
            <person name="Xu L."/>
            <person name="Wu Y.-H."/>
            <person name="Xu X.-W."/>
        </authorList>
    </citation>
    <scope>NUCLEOTIDE SEQUENCE [LARGE SCALE GENOMIC DNA]</scope>
    <source>
        <strain evidence="8 9">DY32-46</strain>
    </source>
</reference>
<feature type="transmembrane region" description="Helical" evidence="7">
    <location>
        <begin position="222"/>
        <end position="239"/>
    </location>
</feature>
<feature type="transmembrane region" description="Helical" evidence="7">
    <location>
        <begin position="16"/>
        <end position="36"/>
    </location>
</feature>
<dbReference type="GO" id="GO:0010043">
    <property type="term" value="P:response to zinc ion"/>
    <property type="evidence" value="ECO:0007669"/>
    <property type="project" value="TreeGrafter"/>
</dbReference>
<name>A0A346XSN9_9ACTN</name>
<dbReference type="Gene3D" id="1.10.3470.10">
    <property type="entry name" value="ABC transporter involved in vitamin B12 uptake, BtuC"/>
    <property type="match status" value="1"/>
</dbReference>
<keyword evidence="4 7" id="KW-1133">Transmembrane helix</keyword>
<dbReference type="PANTHER" id="PTHR30477:SF13">
    <property type="entry name" value="IRON TRANSPORT SYSTEM MEMBRANE PROTEIN HI_0360-RELATED"/>
    <property type="match status" value="1"/>
</dbReference>
<dbReference type="AlphaFoldDB" id="A0A346XSN9"/>
<evidence type="ECO:0000256" key="6">
    <source>
        <dbReference type="RuleBase" id="RU003943"/>
    </source>
</evidence>
<dbReference type="NCBIfam" id="NF040871">
    <property type="entry name" value="AztB"/>
    <property type="match status" value="1"/>
</dbReference>
<gene>
    <name evidence="8" type="ORF">DVS28_a0529</name>
</gene>
<feature type="transmembrane region" description="Helical" evidence="7">
    <location>
        <begin position="94"/>
        <end position="115"/>
    </location>
</feature>
<evidence type="ECO:0000256" key="3">
    <source>
        <dbReference type="ARBA" id="ARBA00022692"/>
    </source>
</evidence>
<comment type="subcellular location">
    <subcellularLocation>
        <location evidence="6">Cell membrane</location>
        <topology evidence="6">Multi-pass membrane protein</topology>
    </subcellularLocation>
    <subcellularLocation>
        <location evidence="1">Membrane</location>
        <topology evidence="1">Multi-pass membrane protein</topology>
    </subcellularLocation>
</comment>
<keyword evidence="3 6" id="KW-0812">Transmembrane</keyword>
<evidence type="ECO:0000256" key="7">
    <source>
        <dbReference type="SAM" id="Phobius"/>
    </source>
</evidence>
<keyword evidence="6" id="KW-0813">Transport</keyword>
<evidence type="ECO:0000313" key="8">
    <source>
        <dbReference type="EMBL" id="AXV05236.1"/>
    </source>
</evidence>
<dbReference type="RefSeq" id="WP_114590068.1">
    <property type="nucleotide sequence ID" value="NZ_CP031165.1"/>
</dbReference>
<dbReference type="GO" id="GO:0055085">
    <property type="term" value="P:transmembrane transport"/>
    <property type="evidence" value="ECO:0007669"/>
    <property type="project" value="InterPro"/>
</dbReference>
<keyword evidence="5 7" id="KW-0472">Membrane</keyword>
<evidence type="ECO:0000256" key="1">
    <source>
        <dbReference type="ARBA" id="ARBA00004141"/>
    </source>
</evidence>
<feature type="transmembrane region" description="Helical" evidence="7">
    <location>
        <begin position="135"/>
        <end position="153"/>
    </location>
</feature>
<organism evidence="8 9">
    <name type="scientific">Euzebya pacifica</name>
    <dbReference type="NCBI Taxonomy" id="1608957"/>
    <lineage>
        <taxon>Bacteria</taxon>
        <taxon>Bacillati</taxon>
        <taxon>Actinomycetota</taxon>
        <taxon>Nitriliruptoria</taxon>
        <taxon>Euzebyales</taxon>
    </lineage>
</organism>
<dbReference type="PANTHER" id="PTHR30477">
    <property type="entry name" value="ABC-TRANSPORTER METAL-BINDING PROTEIN"/>
    <property type="match status" value="1"/>
</dbReference>
<dbReference type="InterPro" id="IPR037294">
    <property type="entry name" value="ABC_BtuC-like"/>
</dbReference>
<dbReference type="Pfam" id="PF00950">
    <property type="entry name" value="ABC-3"/>
    <property type="match status" value="1"/>
</dbReference>
<dbReference type="InterPro" id="IPR001626">
    <property type="entry name" value="ABC_TroCD"/>
</dbReference>
<feature type="transmembrane region" description="Helical" evidence="7">
    <location>
        <begin position="174"/>
        <end position="192"/>
    </location>
</feature>
<feature type="transmembrane region" description="Helical" evidence="7">
    <location>
        <begin position="56"/>
        <end position="82"/>
    </location>
</feature>
<dbReference type="SUPFAM" id="SSF81345">
    <property type="entry name" value="ABC transporter involved in vitamin B12 uptake, BtuC"/>
    <property type="match status" value="1"/>
</dbReference>
<feature type="transmembrane region" description="Helical" evidence="7">
    <location>
        <begin position="245"/>
        <end position="263"/>
    </location>
</feature>
<sequence length="281" mass="28609">MDFLLEPFAAGFTQRGLIAGLLVATMCGTVGVWVVLRSLAFMGDALAHGVIPGIAVAALMGVDLTIGAAIAAALTIGGVSFVSSRARLPEDTGTGLLFAGMLSLGVAIISRSGSFAVDVTAFLFGDVLGVTSADLVLQGVAATIAVLASVLGYRAFLVLSFDERKAQLLGLRPALARAVLLALIGLVVVTAFRTVGSLLVFGLLVAPAATATLLVRRVPTIMVVSTVLGWAAVVIGLELSYHLDLAGSAAMSGTSVALFFLVLTGREITDRVRTGRAAPAS</sequence>
<dbReference type="KEGG" id="euz:DVS28_a0529"/>
<keyword evidence="9" id="KW-1185">Reference proteome</keyword>
<proteinExistence type="inferred from homology"/>
<dbReference type="GO" id="GO:0043190">
    <property type="term" value="C:ATP-binding cassette (ABC) transporter complex"/>
    <property type="evidence" value="ECO:0007669"/>
    <property type="project" value="InterPro"/>
</dbReference>
<protein>
    <submittedName>
        <fullName evidence="8">Zinc ABC transporter, inner membrane permease protein ZnuB</fullName>
    </submittedName>
</protein>